<protein>
    <recommendedName>
        <fullName evidence="7 8">Ferrochelatase</fullName>
        <ecNumber evidence="7 8">4.98.1.1</ecNumber>
    </recommendedName>
    <alternativeName>
        <fullName evidence="7">Heme synthase</fullName>
    </alternativeName>
    <alternativeName>
        <fullName evidence="7">Protoheme ferro-lyase</fullName>
    </alternativeName>
</protein>
<comment type="similarity">
    <text evidence="1 7 8">Belongs to the ferrochelatase family.</text>
</comment>
<evidence type="ECO:0000256" key="5">
    <source>
        <dbReference type="ARBA" id="ARBA00023244"/>
    </source>
</evidence>
<evidence type="ECO:0000313" key="12">
    <source>
        <dbReference type="Proteomes" id="UP000565205"/>
    </source>
</evidence>
<evidence type="ECO:0000313" key="11">
    <source>
        <dbReference type="Proteomes" id="UP000557688"/>
    </source>
</evidence>
<dbReference type="Pfam" id="PF00762">
    <property type="entry name" value="Ferrochelatase"/>
    <property type="match status" value="1"/>
</dbReference>
<dbReference type="Gene3D" id="3.40.50.1400">
    <property type="match status" value="2"/>
</dbReference>
<sequence>MSDAKARRVAVVLFNLGAPDRPEAIRPFLHNLFADPAILRVPPPIRPLLSALITSRRVKPATENYMLLGGSSPLLAQTEAQAQALSAVLAQRLEDIEARCFIAMRYWHPRAEAVVQDVVRWQPDEVVLLPLYPQYSTTTTGSSLTEWRAMAAKHDLVVRTASVCCWYTQPGYIASFARLLAESLEAARMSLPQGTKLRVLYSAHGLPESIVTAGDPYQMQVEAAAAAMSAAIGLDTFADTDAVVCYQSRATPQKWLEPSTEQALAAAAADRRAVVVVPLAFVSEHSETLVELDIEYRHLADRLGLPGYVRVPTPTLDADFIGGLSDLVCGMLTDGPGVCRDAHSTPCGAAHRDCPQRRRVRA</sequence>
<dbReference type="EC" id="4.98.1.1" evidence="7 8"/>
<feature type="binding site" evidence="7">
    <location>
        <position position="204"/>
    </location>
    <ligand>
        <name>Fe(2+)</name>
        <dbReference type="ChEBI" id="CHEBI:29033"/>
    </ligand>
</feature>
<reference evidence="9 11" key="2">
    <citation type="submission" date="2020-08" db="EMBL/GenBank/DDBJ databases">
        <title>Genomic Encyclopedia of Type Strains, Phase III (KMG-III): the genomes of soil and plant-associated and newly described type strains.</title>
        <authorList>
            <person name="Whitman W."/>
        </authorList>
    </citation>
    <scope>NUCLEOTIDE SEQUENCE [LARGE SCALE GENOMIC DNA]</scope>
    <source>
        <strain evidence="9 11">CECT 8088</strain>
    </source>
</reference>
<evidence type="ECO:0000256" key="2">
    <source>
        <dbReference type="ARBA" id="ARBA00023004"/>
    </source>
</evidence>
<proteinExistence type="inferred from homology"/>
<keyword evidence="5 7" id="KW-0627">Porphyrin biosynthesis</keyword>
<dbReference type="RefSeq" id="WP_176621938.1">
    <property type="nucleotide sequence ID" value="NZ_JABXXQ010000019.1"/>
</dbReference>
<keyword evidence="2 7" id="KW-0408">Iron</keyword>
<dbReference type="GO" id="GO:0006783">
    <property type="term" value="P:heme biosynthetic process"/>
    <property type="evidence" value="ECO:0007669"/>
    <property type="project" value="UniProtKB-UniRule"/>
</dbReference>
<organism evidence="9 11">
    <name type="scientific">Endobacter medicaginis</name>
    <dbReference type="NCBI Taxonomy" id="1181271"/>
    <lineage>
        <taxon>Bacteria</taxon>
        <taxon>Pseudomonadati</taxon>
        <taxon>Pseudomonadota</taxon>
        <taxon>Alphaproteobacteria</taxon>
        <taxon>Acetobacterales</taxon>
        <taxon>Acetobacteraceae</taxon>
        <taxon>Endobacter</taxon>
    </lineage>
</organism>
<dbReference type="GO" id="GO:0005737">
    <property type="term" value="C:cytoplasm"/>
    <property type="evidence" value="ECO:0007669"/>
    <property type="project" value="UniProtKB-SubCell"/>
</dbReference>
<keyword evidence="4 7" id="KW-0456">Lyase</keyword>
<accession>A0A839UUB1</accession>
<comment type="subcellular location">
    <subcellularLocation>
        <location evidence="7 8">Cytoplasm</location>
    </subcellularLocation>
</comment>
<dbReference type="NCBIfam" id="TIGR00109">
    <property type="entry name" value="hemH"/>
    <property type="match status" value="1"/>
</dbReference>
<dbReference type="HAMAP" id="MF_00323">
    <property type="entry name" value="Ferrochelatase"/>
    <property type="match status" value="1"/>
</dbReference>
<dbReference type="PANTHER" id="PTHR11108">
    <property type="entry name" value="FERROCHELATASE"/>
    <property type="match status" value="1"/>
</dbReference>
<evidence type="ECO:0000256" key="1">
    <source>
        <dbReference type="ARBA" id="ARBA00007718"/>
    </source>
</evidence>
<name>A0A839UUB1_9PROT</name>
<dbReference type="InterPro" id="IPR001015">
    <property type="entry name" value="Ferrochelatase"/>
</dbReference>
<keyword evidence="3 7" id="KW-0350">Heme biosynthesis</keyword>
<keyword evidence="7" id="KW-0479">Metal-binding</keyword>
<dbReference type="InterPro" id="IPR019772">
    <property type="entry name" value="Ferrochelatase_AS"/>
</dbReference>
<dbReference type="CDD" id="cd03411">
    <property type="entry name" value="Ferrochelatase_N"/>
    <property type="match status" value="1"/>
</dbReference>
<evidence type="ECO:0000313" key="9">
    <source>
        <dbReference type="EMBL" id="MBB3172265.1"/>
    </source>
</evidence>
<evidence type="ECO:0000256" key="3">
    <source>
        <dbReference type="ARBA" id="ARBA00023133"/>
    </source>
</evidence>
<evidence type="ECO:0000256" key="4">
    <source>
        <dbReference type="ARBA" id="ARBA00023239"/>
    </source>
</evidence>
<dbReference type="UniPathway" id="UPA00252">
    <property type="reaction ID" value="UER00325"/>
</dbReference>
<dbReference type="PANTHER" id="PTHR11108:SF1">
    <property type="entry name" value="FERROCHELATASE, MITOCHONDRIAL"/>
    <property type="match status" value="1"/>
</dbReference>
<comment type="catalytic activity">
    <reaction evidence="7 8">
        <text>heme b + 2 H(+) = protoporphyrin IX + Fe(2+)</text>
        <dbReference type="Rhea" id="RHEA:22584"/>
        <dbReference type="ChEBI" id="CHEBI:15378"/>
        <dbReference type="ChEBI" id="CHEBI:29033"/>
        <dbReference type="ChEBI" id="CHEBI:57306"/>
        <dbReference type="ChEBI" id="CHEBI:60344"/>
        <dbReference type="EC" id="4.98.1.1"/>
    </reaction>
</comment>
<dbReference type="Proteomes" id="UP000557688">
    <property type="component" value="Unassembled WGS sequence"/>
</dbReference>
<evidence type="ECO:0000313" key="10">
    <source>
        <dbReference type="EMBL" id="NVN29211.1"/>
    </source>
</evidence>
<comment type="pathway">
    <text evidence="7 8">Porphyrin-containing compound metabolism; protoheme biosynthesis; protoheme from protoporphyrin-IX: step 1/1.</text>
</comment>
<keyword evidence="11" id="KW-1185">Reference proteome</keyword>
<dbReference type="EMBL" id="JACHXV010000001">
    <property type="protein sequence ID" value="MBB3172265.1"/>
    <property type="molecule type" value="Genomic_DNA"/>
</dbReference>
<feature type="binding site" evidence="7">
    <location>
        <position position="287"/>
    </location>
    <ligand>
        <name>Fe(2+)</name>
        <dbReference type="ChEBI" id="CHEBI:29033"/>
    </ligand>
</feature>
<comment type="catalytic activity">
    <reaction evidence="6">
        <text>Fe-coproporphyrin III + 2 H(+) = coproporphyrin III + Fe(2+)</text>
        <dbReference type="Rhea" id="RHEA:49572"/>
        <dbReference type="ChEBI" id="CHEBI:15378"/>
        <dbReference type="ChEBI" id="CHEBI:29033"/>
        <dbReference type="ChEBI" id="CHEBI:68438"/>
        <dbReference type="ChEBI" id="CHEBI:131725"/>
        <dbReference type="EC" id="4.99.1.9"/>
    </reaction>
    <physiologicalReaction direction="right-to-left" evidence="6">
        <dbReference type="Rhea" id="RHEA:49574"/>
    </physiologicalReaction>
</comment>
<dbReference type="GO" id="GO:0004325">
    <property type="term" value="F:ferrochelatase activity"/>
    <property type="evidence" value="ECO:0007669"/>
    <property type="project" value="UniProtKB-UniRule"/>
</dbReference>
<dbReference type="CDD" id="cd00419">
    <property type="entry name" value="Ferrochelatase_C"/>
    <property type="match status" value="1"/>
</dbReference>
<dbReference type="InterPro" id="IPR033644">
    <property type="entry name" value="Ferrochelatase_C"/>
</dbReference>
<evidence type="ECO:0000256" key="6">
    <source>
        <dbReference type="ARBA" id="ARBA00024536"/>
    </source>
</evidence>
<evidence type="ECO:0000256" key="7">
    <source>
        <dbReference type="HAMAP-Rule" id="MF_00323"/>
    </source>
</evidence>
<reference evidence="10 12" key="1">
    <citation type="submission" date="2020-06" db="EMBL/GenBank/DDBJ databases">
        <title>Description of novel acetic acid bacteria.</title>
        <authorList>
            <person name="Sombolestani A."/>
        </authorList>
    </citation>
    <scope>NUCLEOTIDE SEQUENCE [LARGE SCALE GENOMIC DNA]</scope>
    <source>
        <strain evidence="10 12">LMG 26838</strain>
    </source>
</reference>
<dbReference type="SUPFAM" id="SSF53800">
    <property type="entry name" value="Chelatase"/>
    <property type="match status" value="1"/>
</dbReference>
<comment type="function">
    <text evidence="7 8">Catalyzes the ferrous insertion into protoporphyrin IX.</text>
</comment>
<gene>
    <name evidence="7 10" type="primary">hemH</name>
    <name evidence="9" type="ORF">FHR90_000071</name>
    <name evidence="10" type="ORF">HUK83_02490</name>
</gene>
<comment type="caution">
    <text evidence="9">The sequence shown here is derived from an EMBL/GenBank/DDBJ whole genome shotgun (WGS) entry which is preliminary data.</text>
</comment>
<dbReference type="InterPro" id="IPR033659">
    <property type="entry name" value="Ferrochelatase_N"/>
</dbReference>
<dbReference type="PROSITE" id="PS00534">
    <property type="entry name" value="FERROCHELATASE"/>
    <property type="match status" value="1"/>
</dbReference>
<dbReference type="GO" id="GO:0046872">
    <property type="term" value="F:metal ion binding"/>
    <property type="evidence" value="ECO:0007669"/>
    <property type="project" value="UniProtKB-KW"/>
</dbReference>
<keyword evidence="7 8" id="KW-0963">Cytoplasm</keyword>
<dbReference type="Proteomes" id="UP000565205">
    <property type="component" value="Unassembled WGS sequence"/>
</dbReference>
<dbReference type="AlphaFoldDB" id="A0A839UUB1"/>
<dbReference type="EMBL" id="JABXXQ010000019">
    <property type="protein sequence ID" value="NVN29211.1"/>
    <property type="molecule type" value="Genomic_DNA"/>
</dbReference>
<evidence type="ECO:0000256" key="8">
    <source>
        <dbReference type="RuleBase" id="RU000607"/>
    </source>
</evidence>